<organism evidence="2 3">
    <name type="scientific">Angustibacter aerolatus</name>
    <dbReference type="NCBI Taxonomy" id="1162965"/>
    <lineage>
        <taxon>Bacteria</taxon>
        <taxon>Bacillati</taxon>
        <taxon>Actinomycetota</taxon>
        <taxon>Actinomycetes</taxon>
        <taxon>Kineosporiales</taxon>
        <taxon>Kineosporiaceae</taxon>
    </lineage>
</organism>
<evidence type="ECO:0000313" key="2">
    <source>
        <dbReference type="EMBL" id="GMA86909.1"/>
    </source>
</evidence>
<feature type="region of interest" description="Disordered" evidence="1">
    <location>
        <begin position="61"/>
        <end position="103"/>
    </location>
</feature>
<comment type="caution">
    <text evidence="2">The sequence shown here is derived from an EMBL/GenBank/DDBJ whole genome shotgun (WGS) entry which is preliminary data.</text>
</comment>
<name>A0ABQ6JGJ3_9ACTN</name>
<gene>
    <name evidence="2" type="ORF">GCM10025868_21590</name>
</gene>
<evidence type="ECO:0000256" key="1">
    <source>
        <dbReference type="SAM" id="MobiDB-lite"/>
    </source>
</evidence>
<proteinExistence type="predicted"/>
<accession>A0ABQ6JGJ3</accession>
<evidence type="ECO:0000313" key="3">
    <source>
        <dbReference type="Proteomes" id="UP001157017"/>
    </source>
</evidence>
<evidence type="ECO:0008006" key="4">
    <source>
        <dbReference type="Google" id="ProtNLM"/>
    </source>
</evidence>
<reference evidence="3" key="1">
    <citation type="journal article" date="2019" name="Int. J. Syst. Evol. Microbiol.">
        <title>The Global Catalogue of Microorganisms (GCM) 10K type strain sequencing project: providing services to taxonomists for standard genome sequencing and annotation.</title>
        <authorList>
            <consortium name="The Broad Institute Genomics Platform"/>
            <consortium name="The Broad Institute Genome Sequencing Center for Infectious Disease"/>
            <person name="Wu L."/>
            <person name="Ma J."/>
        </authorList>
    </citation>
    <scope>NUCLEOTIDE SEQUENCE [LARGE SCALE GENOMIC DNA]</scope>
    <source>
        <strain evidence="3">NBRC 108730</strain>
    </source>
</reference>
<dbReference type="EMBL" id="BSUZ01000001">
    <property type="protein sequence ID" value="GMA86909.1"/>
    <property type="molecule type" value="Genomic_DNA"/>
</dbReference>
<dbReference type="Proteomes" id="UP001157017">
    <property type="component" value="Unassembled WGS sequence"/>
</dbReference>
<keyword evidence="3" id="KW-1185">Reference proteome</keyword>
<feature type="compositionally biased region" description="Low complexity" evidence="1">
    <location>
        <begin position="86"/>
        <end position="103"/>
    </location>
</feature>
<sequence>MQRPADVDHVDEADVLRIQSELGLLFRRARSRARRAAEEIHPGLTQPAYVVLARVVEHGSTRASELVEPVRHRQGRGQPPGHDARAGSGSSSAPTTPPTVGRR</sequence>
<protein>
    <recommendedName>
        <fullName evidence="4">MarR family transcriptional regulator</fullName>
    </recommendedName>
</protein>